<dbReference type="SUPFAM" id="SSF52172">
    <property type="entry name" value="CheY-like"/>
    <property type="match status" value="1"/>
</dbReference>
<dbReference type="SMART" id="SM00448">
    <property type="entry name" value="REC"/>
    <property type="match status" value="1"/>
</dbReference>
<dbReference type="PROSITE" id="PS50110">
    <property type="entry name" value="RESPONSE_REGULATORY"/>
    <property type="match status" value="1"/>
</dbReference>
<keyword evidence="3" id="KW-0597">Phosphoprotein</keyword>
<accession>A6TSZ7</accession>
<dbReference type="KEGG" id="amt:Amet_3176"/>
<dbReference type="AlphaFoldDB" id="A6TSZ7"/>
<reference evidence="6" key="1">
    <citation type="journal article" date="2016" name="Genome Announc.">
        <title>Complete genome sequence of Alkaliphilus metalliredigens strain QYMF, an alkaliphilic and metal-reducing bacterium isolated from borax-contaminated leachate ponds.</title>
        <authorList>
            <person name="Hwang C."/>
            <person name="Copeland A."/>
            <person name="Lucas S."/>
            <person name="Lapidus A."/>
            <person name="Barry K."/>
            <person name="Detter J.C."/>
            <person name="Glavina Del Rio T."/>
            <person name="Hammon N."/>
            <person name="Israni S."/>
            <person name="Dalin E."/>
            <person name="Tice H."/>
            <person name="Pitluck S."/>
            <person name="Chertkov O."/>
            <person name="Brettin T."/>
            <person name="Bruce D."/>
            <person name="Han C."/>
            <person name="Schmutz J."/>
            <person name="Larimer F."/>
            <person name="Land M.L."/>
            <person name="Hauser L."/>
            <person name="Kyrpides N."/>
            <person name="Mikhailova N."/>
            <person name="Ye Q."/>
            <person name="Zhou J."/>
            <person name="Richardson P."/>
            <person name="Fields M.W."/>
        </authorList>
    </citation>
    <scope>NUCLEOTIDE SEQUENCE [LARGE SCALE GENOMIC DNA]</scope>
    <source>
        <strain evidence="6">QYMF</strain>
    </source>
</reference>
<dbReference type="Pfam" id="PF08664">
    <property type="entry name" value="YcbB"/>
    <property type="match status" value="1"/>
</dbReference>
<dbReference type="InterPro" id="IPR001789">
    <property type="entry name" value="Sig_transdc_resp-reg_receiver"/>
</dbReference>
<dbReference type="InterPro" id="IPR011006">
    <property type="entry name" value="CheY-like_superfamily"/>
</dbReference>
<sequence length="299" mass="33836">MDTSFYIVDDDKVIQKILKGIILNQNLGSLIGTSDNGRTAIEEIKELKPDIVLVDLLMPQIDGIGVVSALRDTGCNSLFIMISQVDSKEMISGAYKEGIAFYINKPINVVEVVFVIKSVKEKYKMTRMIQSFESAIKSMKVLGVETLEKKDEVYDERAEIRKLLAQIGILGEAGCQDIIEIVMWMREKGSLDNSIQSQFKLSHAYSYLKENYESKQGTPTNIGSIEQRIRRAIKSALKNLANLGIEDYYNDSFVNYSSALFDFAEVRREMDFERGKCNYGGKISVKKFIEGIFILLIDR</sequence>
<evidence type="ECO:0000313" key="6">
    <source>
        <dbReference type="Proteomes" id="UP000001572"/>
    </source>
</evidence>
<dbReference type="STRING" id="293826.Amet_3176"/>
<dbReference type="RefSeq" id="WP_012064281.1">
    <property type="nucleotide sequence ID" value="NC_009633.1"/>
</dbReference>
<dbReference type="OrthoDB" id="1684633at2"/>
<evidence type="ECO:0000256" key="2">
    <source>
        <dbReference type="ARBA" id="ARBA00024867"/>
    </source>
</evidence>
<gene>
    <name evidence="5" type="ordered locus">Amet_3176</name>
</gene>
<evidence type="ECO:0000259" key="4">
    <source>
        <dbReference type="PROSITE" id="PS50110"/>
    </source>
</evidence>
<protein>
    <recommendedName>
        <fullName evidence="1">Stage 0 sporulation protein A homolog</fullName>
    </recommendedName>
</protein>
<dbReference type="eggNOG" id="COG4753">
    <property type="taxonomic scope" value="Bacteria"/>
</dbReference>
<dbReference type="InterPro" id="IPR052048">
    <property type="entry name" value="ST_Response_Regulator"/>
</dbReference>
<dbReference type="PANTHER" id="PTHR43228">
    <property type="entry name" value="TWO-COMPONENT RESPONSE REGULATOR"/>
    <property type="match status" value="1"/>
</dbReference>
<dbReference type="HOGENOM" id="CLU_080651_0_0_9"/>
<dbReference type="Pfam" id="PF00072">
    <property type="entry name" value="Response_reg"/>
    <property type="match status" value="1"/>
</dbReference>
<dbReference type="EMBL" id="CP000724">
    <property type="protein sequence ID" value="ABR49315.1"/>
    <property type="molecule type" value="Genomic_DNA"/>
</dbReference>
<dbReference type="Proteomes" id="UP000001572">
    <property type="component" value="Chromosome"/>
</dbReference>
<organism evidence="5 6">
    <name type="scientific">Alkaliphilus metalliredigens (strain QYMF)</name>
    <dbReference type="NCBI Taxonomy" id="293826"/>
    <lineage>
        <taxon>Bacteria</taxon>
        <taxon>Bacillati</taxon>
        <taxon>Bacillota</taxon>
        <taxon>Clostridia</taxon>
        <taxon>Peptostreptococcales</taxon>
        <taxon>Natronincolaceae</taxon>
        <taxon>Alkaliphilus</taxon>
    </lineage>
</organism>
<proteinExistence type="predicted"/>
<dbReference type="CDD" id="cd17565">
    <property type="entry name" value="REC_GlnL-like"/>
    <property type="match status" value="1"/>
</dbReference>
<dbReference type="Gene3D" id="3.40.50.2300">
    <property type="match status" value="1"/>
</dbReference>
<keyword evidence="6" id="KW-1185">Reference proteome</keyword>
<dbReference type="PANTHER" id="PTHR43228:SF8">
    <property type="entry name" value="TRANSCRIPTIONAL REGULATORY PROTEIN GLNL"/>
    <property type="match status" value="1"/>
</dbReference>
<feature type="modified residue" description="4-aspartylphosphate" evidence="3">
    <location>
        <position position="55"/>
    </location>
</feature>
<dbReference type="InterPro" id="IPR013972">
    <property type="entry name" value="YcbB"/>
</dbReference>
<feature type="domain" description="Response regulatory" evidence="4">
    <location>
        <begin position="4"/>
        <end position="120"/>
    </location>
</feature>
<dbReference type="GO" id="GO:0000160">
    <property type="term" value="P:phosphorelay signal transduction system"/>
    <property type="evidence" value="ECO:0007669"/>
    <property type="project" value="InterPro"/>
</dbReference>
<evidence type="ECO:0000256" key="1">
    <source>
        <dbReference type="ARBA" id="ARBA00018672"/>
    </source>
</evidence>
<comment type="function">
    <text evidence="2">May play the central regulatory role in sporulation. It may be an element of the effector pathway responsible for the activation of sporulation genes in response to nutritional stress. Spo0A may act in concert with spo0H (a sigma factor) to control the expression of some genes that are critical to the sporulation process.</text>
</comment>
<evidence type="ECO:0000313" key="5">
    <source>
        <dbReference type="EMBL" id="ABR49315.1"/>
    </source>
</evidence>
<evidence type="ECO:0000256" key="3">
    <source>
        <dbReference type="PROSITE-ProRule" id="PRU00169"/>
    </source>
</evidence>
<name>A6TSZ7_ALKMQ</name>